<dbReference type="AlphaFoldDB" id="A0A061DWY6"/>
<name>A0A061DWY6_THECC</name>
<proteinExistence type="predicted"/>
<dbReference type="Proteomes" id="UP000026915">
    <property type="component" value="Chromosome 1"/>
</dbReference>
<reference evidence="1 2" key="1">
    <citation type="journal article" date="2013" name="Genome Biol.">
        <title>The genome sequence of the most widely cultivated cacao type and its use to identify candidate genes regulating pod color.</title>
        <authorList>
            <person name="Motamayor J.C."/>
            <person name="Mockaitis K."/>
            <person name="Schmutz J."/>
            <person name="Haiminen N."/>
            <person name="Iii D.L."/>
            <person name="Cornejo O."/>
            <person name="Findley S.D."/>
            <person name="Zheng P."/>
            <person name="Utro F."/>
            <person name="Royaert S."/>
            <person name="Saski C."/>
            <person name="Jenkins J."/>
            <person name="Podicheti R."/>
            <person name="Zhao M."/>
            <person name="Scheffler B.E."/>
            <person name="Stack J.C."/>
            <person name="Feltus F.A."/>
            <person name="Mustiga G.M."/>
            <person name="Amores F."/>
            <person name="Phillips W."/>
            <person name="Marelli J.P."/>
            <person name="May G.D."/>
            <person name="Shapiro H."/>
            <person name="Ma J."/>
            <person name="Bustamante C.D."/>
            <person name="Schnell R.J."/>
            <person name="Main D."/>
            <person name="Gilbert D."/>
            <person name="Parida L."/>
            <person name="Kuhn D.N."/>
        </authorList>
    </citation>
    <scope>NUCLEOTIDE SEQUENCE [LARGE SCALE GENOMIC DNA]</scope>
    <source>
        <strain evidence="2">cv. Matina 1-6</strain>
    </source>
</reference>
<dbReference type="EMBL" id="CM001879">
    <property type="protein sequence ID" value="EOX94528.1"/>
    <property type="molecule type" value="Genomic_DNA"/>
</dbReference>
<sequence>MTTMSIVDDQGEVIHIRITLLLDHEGVAHIMITLLSNRGRVTNVGFTLSLDGEKLLDKLSDCEDKVVLTLLLDGAVNLVFLGKSRR</sequence>
<protein>
    <submittedName>
        <fullName evidence="1">Uncharacterized protein</fullName>
    </submittedName>
</protein>
<dbReference type="InParanoid" id="A0A061DWY6"/>
<evidence type="ECO:0000313" key="1">
    <source>
        <dbReference type="EMBL" id="EOX94528.1"/>
    </source>
</evidence>
<evidence type="ECO:0000313" key="2">
    <source>
        <dbReference type="Proteomes" id="UP000026915"/>
    </source>
</evidence>
<dbReference type="Gramene" id="EOX94528">
    <property type="protein sequence ID" value="EOX94528"/>
    <property type="gene ID" value="TCM_004137"/>
</dbReference>
<accession>A0A061DWY6</accession>
<keyword evidence="2" id="KW-1185">Reference proteome</keyword>
<organism evidence="1 2">
    <name type="scientific">Theobroma cacao</name>
    <name type="common">Cacao</name>
    <name type="synonym">Cocoa</name>
    <dbReference type="NCBI Taxonomy" id="3641"/>
    <lineage>
        <taxon>Eukaryota</taxon>
        <taxon>Viridiplantae</taxon>
        <taxon>Streptophyta</taxon>
        <taxon>Embryophyta</taxon>
        <taxon>Tracheophyta</taxon>
        <taxon>Spermatophyta</taxon>
        <taxon>Magnoliopsida</taxon>
        <taxon>eudicotyledons</taxon>
        <taxon>Gunneridae</taxon>
        <taxon>Pentapetalae</taxon>
        <taxon>rosids</taxon>
        <taxon>malvids</taxon>
        <taxon>Malvales</taxon>
        <taxon>Malvaceae</taxon>
        <taxon>Byttnerioideae</taxon>
        <taxon>Theobroma</taxon>
    </lineage>
</organism>
<gene>
    <name evidence="1" type="ORF">TCM_004137</name>
</gene>
<dbReference type="HOGENOM" id="CLU_2502438_0_0_1"/>